<feature type="domain" description="FAM13A-like" evidence="4">
    <location>
        <begin position="560"/>
        <end position="628"/>
    </location>
</feature>
<feature type="region of interest" description="Disordered" evidence="3">
    <location>
        <begin position="522"/>
        <end position="549"/>
    </location>
</feature>
<feature type="coiled-coil region" evidence="2">
    <location>
        <begin position="560"/>
        <end position="594"/>
    </location>
</feature>
<reference evidence="5" key="1">
    <citation type="submission" date="2019-08" db="EMBL/GenBank/DDBJ databases">
        <title>The genome of the North American firefly Photinus pyralis.</title>
        <authorList>
            <consortium name="Photinus pyralis genome working group"/>
            <person name="Fallon T.R."/>
            <person name="Sander Lower S.E."/>
            <person name="Weng J.-K."/>
        </authorList>
    </citation>
    <scope>NUCLEOTIDE SEQUENCE</scope>
    <source>
        <strain evidence="5">TRF0915ILg1</strain>
        <tissue evidence="5">Whole body</tissue>
    </source>
</reference>
<feature type="region of interest" description="Disordered" evidence="3">
    <location>
        <begin position="165"/>
        <end position="191"/>
    </location>
</feature>
<feature type="compositionally biased region" description="Basic and acidic residues" evidence="3">
    <location>
        <begin position="75"/>
        <end position="101"/>
    </location>
</feature>
<dbReference type="OrthoDB" id="185175at2759"/>
<dbReference type="PANTHER" id="PTHR15904:SF17">
    <property type="entry name" value="RHO-GAP DOMAIN-CONTAINING PROTEIN"/>
    <property type="match status" value="1"/>
</dbReference>
<feature type="compositionally biased region" description="Polar residues" evidence="3">
    <location>
        <begin position="37"/>
        <end position="50"/>
    </location>
</feature>
<dbReference type="Pfam" id="PF26116">
    <property type="entry name" value="FAM13A"/>
    <property type="match status" value="1"/>
</dbReference>
<keyword evidence="6" id="KW-1185">Reference proteome</keyword>
<feature type="compositionally biased region" description="Basic and acidic residues" evidence="3">
    <location>
        <begin position="11"/>
        <end position="28"/>
    </location>
</feature>
<evidence type="ECO:0000313" key="6">
    <source>
        <dbReference type="Proteomes" id="UP000801492"/>
    </source>
</evidence>
<comment type="similarity">
    <text evidence="1">Belongs to the FAM13 family.</text>
</comment>
<dbReference type="InterPro" id="IPR059029">
    <property type="entry name" value="FAM13A_dom"/>
</dbReference>
<dbReference type="EMBL" id="VTPC01091286">
    <property type="protein sequence ID" value="KAF2878801.1"/>
    <property type="molecule type" value="Genomic_DNA"/>
</dbReference>
<feature type="region of interest" description="Disordered" evidence="3">
    <location>
        <begin position="1"/>
        <end position="101"/>
    </location>
</feature>
<proteinExistence type="inferred from homology"/>
<evidence type="ECO:0000313" key="5">
    <source>
        <dbReference type="EMBL" id="KAF2878801.1"/>
    </source>
</evidence>
<keyword evidence="2" id="KW-0175">Coiled coil</keyword>
<evidence type="ECO:0000256" key="2">
    <source>
        <dbReference type="SAM" id="Coils"/>
    </source>
</evidence>
<organism evidence="5 6">
    <name type="scientific">Ignelater luminosus</name>
    <name type="common">Cucubano</name>
    <name type="synonym">Pyrophorus luminosus</name>
    <dbReference type="NCBI Taxonomy" id="2038154"/>
    <lineage>
        <taxon>Eukaryota</taxon>
        <taxon>Metazoa</taxon>
        <taxon>Ecdysozoa</taxon>
        <taxon>Arthropoda</taxon>
        <taxon>Hexapoda</taxon>
        <taxon>Insecta</taxon>
        <taxon>Pterygota</taxon>
        <taxon>Neoptera</taxon>
        <taxon>Endopterygota</taxon>
        <taxon>Coleoptera</taxon>
        <taxon>Polyphaga</taxon>
        <taxon>Elateriformia</taxon>
        <taxon>Elateroidea</taxon>
        <taxon>Elateridae</taxon>
        <taxon>Agrypninae</taxon>
        <taxon>Pyrophorini</taxon>
        <taxon>Ignelater</taxon>
    </lineage>
</organism>
<evidence type="ECO:0000256" key="3">
    <source>
        <dbReference type="SAM" id="MobiDB-lite"/>
    </source>
</evidence>
<gene>
    <name evidence="5" type="ORF">ILUMI_27378</name>
</gene>
<evidence type="ECO:0000259" key="4">
    <source>
        <dbReference type="Pfam" id="PF26116"/>
    </source>
</evidence>
<dbReference type="InterPro" id="IPR039102">
    <property type="entry name" value="FAM13"/>
</dbReference>
<protein>
    <recommendedName>
        <fullName evidence="4">FAM13A-like domain-containing protein</fullName>
    </recommendedName>
</protein>
<feature type="compositionally biased region" description="Basic residues" evidence="3">
    <location>
        <begin position="169"/>
        <end position="189"/>
    </location>
</feature>
<name>A0A8K0C573_IGNLU</name>
<accession>A0A8K0C573</accession>
<dbReference type="PANTHER" id="PTHR15904">
    <property type="entry name" value="FAM13"/>
    <property type="match status" value="1"/>
</dbReference>
<sequence length="630" mass="72474">MVDQDVMKTSSTKEEKIKDVRKDQESRFVKVKRMLTDSLTRKSQTQTPSNYEEAKVICKARKRKERQESTGSVSQERKVIRSNSEERPTDTTNDGSKKDIRRVVSHEDFQKAHPLHEHNETIIVSLVEMNIDTKCSPPKSINVEVLGYDDCEHERRRYHERFAPPPAQRGRRINPGRKYKNKHFSKSRVHKDENISKENNNDIKPKILGDEIIEHHDLPEKNYEDDLNFLKSDPNGSLIHVVRQEEKEPSPSPQHTPISSTLDLTTLHQQIDSSEPMPSSSSQEITDQTETLPSLLVASNRMLSSPRNSIMVTHRIYLDPNVQQTKTSLSKESKSPLDKKLKQLSKQISTLKRKIKRYDEEFQVMFGYKPSQADKMNDKNMRKFCVDLSKLKKEYKQLKGDSSLGGFTAEAGTPEGSKEYNIQTTLTEIEKKLNAQRLTSDRGEDIDEMSNEQIIGEKVAVQKALLYLESIHGRPSSKEDRDLVRPLYDRYRTLKRMMAKVSLSSATVNELATIHEHETMDFVSSPPHASETETEKLNPSASTDSDTDISLGESLHTLTLDELLKQQREMNEEKKRLRRSLKEFENEFQAKTGRKLQKDDKLLMANVYTSYKQVKAKLRLLDALVAKQVP</sequence>
<dbReference type="Proteomes" id="UP000801492">
    <property type="component" value="Unassembled WGS sequence"/>
</dbReference>
<comment type="caution">
    <text evidence="5">The sequence shown here is derived from an EMBL/GenBank/DDBJ whole genome shotgun (WGS) entry which is preliminary data.</text>
</comment>
<evidence type="ECO:0000256" key="1">
    <source>
        <dbReference type="ARBA" id="ARBA00007549"/>
    </source>
</evidence>
<dbReference type="AlphaFoldDB" id="A0A8K0C573"/>